<dbReference type="RefSeq" id="WP_088409714.1">
    <property type="nucleotide sequence ID" value="NZ_CP021995.1"/>
</dbReference>
<keyword evidence="1" id="KW-0472">Membrane</keyword>
<dbReference type="PANTHER" id="PTHR30273:SF2">
    <property type="entry name" value="PROTEIN FECR"/>
    <property type="match status" value="1"/>
</dbReference>
<proteinExistence type="predicted"/>
<dbReference type="InterPro" id="IPR032623">
    <property type="entry name" value="FecR_N"/>
</dbReference>
<name>A0A1Z3LTG4_BREDI</name>
<dbReference type="Pfam" id="PF16220">
    <property type="entry name" value="DUF4880"/>
    <property type="match status" value="1"/>
</dbReference>
<feature type="domain" description="FecR N-terminal" evidence="3">
    <location>
        <begin position="11"/>
        <end position="52"/>
    </location>
</feature>
<evidence type="ECO:0000313" key="5">
    <source>
        <dbReference type="Proteomes" id="UP000197024"/>
    </source>
</evidence>
<evidence type="ECO:0000313" key="4">
    <source>
        <dbReference type="EMBL" id="ASD25466.1"/>
    </source>
</evidence>
<dbReference type="Proteomes" id="UP000197024">
    <property type="component" value="Chromosome"/>
</dbReference>
<dbReference type="GO" id="GO:0016989">
    <property type="term" value="F:sigma factor antagonist activity"/>
    <property type="evidence" value="ECO:0007669"/>
    <property type="project" value="TreeGrafter"/>
</dbReference>
<feature type="transmembrane region" description="Helical" evidence="1">
    <location>
        <begin position="85"/>
        <end position="108"/>
    </location>
</feature>
<dbReference type="InterPro" id="IPR012373">
    <property type="entry name" value="Ferrdict_sens_TM"/>
</dbReference>
<dbReference type="Gene3D" id="3.55.50.30">
    <property type="match status" value="1"/>
</dbReference>
<dbReference type="AlphaFoldDB" id="A0A1Z3LTG4"/>
<evidence type="ECO:0000259" key="2">
    <source>
        <dbReference type="Pfam" id="PF04773"/>
    </source>
</evidence>
<sequence length="323" mass="34657">MVDSDSDKRRQEASAWFSRLNQRRVSSEDVHAFAAWRRIPANAEAYGRVERLWESAGALASDPDIERMAETAARPKQTRRRQRPLGYLAAAGAGAALIVCALVGWNILQPLTYGAGVGERRTITLADGSTVTLDTASRISVRLSGDRRSIRLIEGQAMFDVAADPSRPFVVSAGDVEVRALGTRFDVRRLDGGARVILAEGRVAVATPDTPGGWTLSPGQQVVTTRPAPRVEPVNVAAATSWTTGRLIFDHTPLHEAVEEMNRYSSVKVELASPGLARTPVSGAFNAGDVEGFAAALSDLYPVTASRRDGRLLIADRPGDASS</sequence>
<evidence type="ECO:0000256" key="1">
    <source>
        <dbReference type="SAM" id="Phobius"/>
    </source>
</evidence>
<keyword evidence="1" id="KW-0812">Transmembrane</keyword>
<dbReference type="Pfam" id="PF04773">
    <property type="entry name" value="FecR"/>
    <property type="match status" value="1"/>
</dbReference>
<dbReference type="PANTHER" id="PTHR30273">
    <property type="entry name" value="PERIPLASMIC SIGNAL SENSOR AND SIGMA FACTOR ACTIVATOR FECR-RELATED"/>
    <property type="match status" value="1"/>
</dbReference>
<dbReference type="InterPro" id="IPR006860">
    <property type="entry name" value="FecR"/>
</dbReference>
<keyword evidence="1" id="KW-1133">Transmembrane helix</keyword>
<gene>
    <name evidence="4" type="ORF">CD943_00250</name>
</gene>
<reference evidence="4 5" key="2">
    <citation type="submission" date="2017-06" db="EMBL/GenBank/DDBJ databases">
        <authorList>
            <person name="Kim H.J."/>
            <person name="Triplett B.A."/>
        </authorList>
    </citation>
    <scope>NUCLEOTIDE SEQUENCE [LARGE SCALE GENOMIC DNA]</scope>
    <source>
        <strain evidence="4 5">BZC3</strain>
    </source>
</reference>
<evidence type="ECO:0000259" key="3">
    <source>
        <dbReference type="Pfam" id="PF16220"/>
    </source>
</evidence>
<reference evidence="4 5" key="1">
    <citation type="submission" date="2017-06" db="EMBL/GenBank/DDBJ databases">
        <title>Biodegradation of gentamicin by bacterial consortia AMQD4 in synthetic medium and raw gentamicin sewage.</title>
        <authorList>
            <person name="Chang H."/>
            <person name="Feng Y."/>
            <person name="Li Z."/>
            <person name="Xue J."/>
            <person name="Cheng D."/>
        </authorList>
    </citation>
    <scope>NUCLEOTIDE SEQUENCE [LARGE SCALE GENOMIC DNA]</scope>
    <source>
        <strain evidence="4 5">BZC3</strain>
    </source>
</reference>
<dbReference type="Gene3D" id="2.60.120.1440">
    <property type="match status" value="1"/>
</dbReference>
<feature type="domain" description="FecR protein" evidence="2">
    <location>
        <begin position="115"/>
        <end position="203"/>
    </location>
</feature>
<dbReference type="PIRSF" id="PIRSF018266">
    <property type="entry name" value="FecR"/>
    <property type="match status" value="1"/>
</dbReference>
<accession>A0A1Z3LTG4</accession>
<dbReference type="EMBL" id="CP021995">
    <property type="protein sequence ID" value="ASD25466.1"/>
    <property type="molecule type" value="Genomic_DNA"/>
</dbReference>
<organism evidence="4 5">
    <name type="scientific">Brevundimonas diminuta</name>
    <name type="common">Pseudomonas diminuta</name>
    <dbReference type="NCBI Taxonomy" id="293"/>
    <lineage>
        <taxon>Bacteria</taxon>
        <taxon>Pseudomonadati</taxon>
        <taxon>Pseudomonadota</taxon>
        <taxon>Alphaproteobacteria</taxon>
        <taxon>Caulobacterales</taxon>
        <taxon>Caulobacteraceae</taxon>
        <taxon>Brevundimonas</taxon>
    </lineage>
</organism>
<protein>
    <submittedName>
        <fullName evidence="4">Iron dicitrate transport regulator FecR</fullName>
    </submittedName>
</protein>